<dbReference type="InterPro" id="IPR042095">
    <property type="entry name" value="SUMF_sf"/>
</dbReference>
<protein>
    <submittedName>
        <fullName evidence="7">Iron(II)-dependent oxidoreductase EgtB (Hercynine sythase)</fullName>
    </submittedName>
</protein>
<dbReference type="InterPro" id="IPR017806">
    <property type="entry name" value="EgtB"/>
</dbReference>
<evidence type="ECO:0000256" key="3">
    <source>
        <dbReference type="ARBA" id="ARBA00037882"/>
    </source>
</evidence>
<accession>A0A6J4VJB7</accession>
<dbReference type="SUPFAM" id="SSF56436">
    <property type="entry name" value="C-type lectin-like"/>
    <property type="match status" value="1"/>
</dbReference>
<evidence type="ECO:0000259" key="5">
    <source>
        <dbReference type="Pfam" id="PF03781"/>
    </source>
</evidence>
<dbReference type="InterPro" id="IPR024775">
    <property type="entry name" value="DinB-like"/>
</dbReference>
<comment type="pathway">
    <text evidence="3">Amino-acid biosynthesis; ergothioneine biosynthesis.</text>
</comment>
<dbReference type="PANTHER" id="PTHR23150:SF36">
    <property type="entry name" value="HERCYNINE OXYGENASE"/>
    <property type="match status" value="1"/>
</dbReference>
<dbReference type="Gene3D" id="3.90.1580.10">
    <property type="entry name" value="paralog of FGE (formylglycine-generating enzyme)"/>
    <property type="match status" value="1"/>
</dbReference>
<keyword evidence="2" id="KW-0408">Iron</keyword>
<dbReference type="AlphaFoldDB" id="A0A6J4VJB7"/>
<dbReference type="InterPro" id="IPR005532">
    <property type="entry name" value="SUMF_dom"/>
</dbReference>
<dbReference type="InterPro" id="IPR051043">
    <property type="entry name" value="Sulfatase_Mod_Factor_Kinase"/>
</dbReference>
<dbReference type="InterPro" id="IPR034660">
    <property type="entry name" value="DinB/YfiT-like"/>
</dbReference>
<feature type="region of interest" description="Disordered" evidence="4">
    <location>
        <begin position="331"/>
        <end position="352"/>
    </location>
</feature>
<dbReference type="Gene3D" id="1.20.120.450">
    <property type="entry name" value="dinb family like domain"/>
    <property type="match status" value="1"/>
</dbReference>
<dbReference type="InterPro" id="IPR016187">
    <property type="entry name" value="CTDL_fold"/>
</dbReference>
<feature type="domain" description="DinB-like" evidence="6">
    <location>
        <begin position="41"/>
        <end position="174"/>
    </location>
</feature>
<sequence>MKEAARPVRPHRTQTLPRGGADPLPGERGGAESAADRIRHALSEARERTLWLVAPVAQEDLARVHSSLMSPLLWDLGHIAACEDLWLCQRAGGLAPLRPELAQVYDAAETPRVDRGDAPYLRRDDALEFMQRVRERALRVLDRADISEGGDRLNARGFVWEMVIQHEHQHNETMLQTMQLAEAGVFEAPRPAVHEAPRRPEGPDTVLIPAGSFVMGDLAEGFSYDNERPRHPRALEAFEIDRTPVTNGHFESFVSDGGYERPGLWHREGRLWLEREGAQRPLYWTPDGRERRFDRVAPRDPDLPVMHVSWFEADAYARWAGKRLPTEAEWERAASWDPGSGQARRYPWGDEHPTPARANLDQVLFGPMPPGALEGATPEGVQAMLGDCWEWTASPFTGYPGFAAFPYREYSEIFFGERHRVLRGGSWATRPSVARNTFRNWDLPERRQIFSGFRCARDA</sequence>
<reference evidence="7" key="1">
    <citation type="submission" date="2020-02" db="EMBL/GenBank/DDBJ databases">
        <authorList>
            <person name="Meier V. D."/>
        </authorList>
    </citation>
    <scope>NUCLEOTIDE SEQUENCE</scope>
    <source>
        <strain evidence="7">AVDCRST_MAG88</strain>
    </source>
</reference>
<dbReference type="GO" id="GO:0052699">
    <property type="term" value="P:ergothioneine biosynthetic process"/>
    <property type="evidence" value="ECO:0007669"/>
    <property type="project" value="InterPro"/>
</dbReference>
<name>A0A6J4VJB7_9BACT</name>
<dbReference type="EMBL" id="CADCWM010000723">
    <property type="protein sequence ID" value="CAA9577896.1"/>
    <property type="molecule type" value="Genomic_DNA"/>
</dbReference>
<dbReference type="PANTHER" id="PTHR23150">
    <property type="entry name" value="SULFATASE MODIFYING FACTOR 1, 2"/>
    <property type="match status" value="1"/>
</dbReference>
<evidence type="ECO:0000313" key="7">
    <source>
        <dbReference type="EMBL" id="CAA9577896.1"/>
    </source>
</evidence>
<feature type="region of interest" description="Disordered" evidence="4">
    <location>
        <begin position="1"/>
        <end position="35"/>
    </location>
</feature>
<evidence type="ECO:0000256" key="4">
    <source>
        <dbReference type="SAM" id="MobiDB-lite"/>
    </source>
</evidence>
<proteinExistence type="predicted"/>
<organism evidence="7">
    <name type="scientific">uncultured Thermomicrobiales bacterium</name>
    <dbReference type="NCBI Taxonomy" id="1645740"/>
    <lineage>
        <taxon>Bacteria</taxon>
        <taxon>Pseudomonadati</taxon>
        <taxon>Thermomicrobiota</taxon>
        <taxon>Thermomicrobia</taxon>
        <taxon>Thermomicrobiales</taxon>
        <taxon>environmental samples</taxon>
    </lineage>
</organism>
<gene>
    <name evidence="7" type="ORF">AVDCRST_MAG88-2999</name>
</gene>
<evidence type="ECO:0000256" key="2">
    <source>
        <dbReference type="ARBA" id="ARBA00023004"/>
    </source>
</evidence>
<dbReference type="Pfam" id="PF12867">
    <property type="entry name" value="DinB_2"/>
    <property type="match status" value="1"/>
</dbReference>
<evidence type="ECO:0000256" key="1">
    <source>
        <dbReference type="ARBA" id="ARBA00023002"/>
    </source>
</evidence>
<keyword evidence="1" id="KW-0560">Oxidoreductase</keyword>
<dbReference type="Pfam" id="PF03781">
    <property type="entry name" value="FGE-sulfatase"/>
    <property type="match status" value="1"/>
</dbReference>
<feature type="domain" description="Sulfatase-modifying factor enzyme-like" evidence="5">
    <location>
        <begin position="202"/>
        <end position="457"/>
    </location>
</feature>
<dbReference type="SUPFAM" id="SSF109854">
    <property type="entry name" value="DinB/YfiT-like putative metalloenzymes"/>
    <property type="match status" value="1"/>
</dbReference>
<dbReference type="NCBIfam" id="TIGR03440">
    <property type="entry name" value="egtB_TIGR03440"/>
    <property type="match status" value="1"/>
</dbReference>
<evidence type="ECO:0000259" key="6">
    <source>
        <dbReference type="Pfam" id="PF12867"/>
    </source>
</evidence>